<evidence type="ECO:0000313" key="2">
    <source>
        <dbReference type="EMBL" id="GAA0034420.1"/>
    </source>
</evidence>
<dbReference type="EMBL" id="BAAAAF010000001">
    <property type="protein sequence ID" value="GAA0034420.1"/>
    <property type="molecule type" value="Genomic_DNA"/>
</dbReference>
<comment type="caution">
    <text evidence="2">The sequence shown here is derived from an EMBL/GenBank/DDBJ whole genome shotgun (WGS) entry which is preliminary data.</text>
</comment>
<keyword evidence="3" id="KW-1185">Reference proteome</keyword>
<evidence type="ECO:0000313" key="3">
    <source>
        <dbReference type="Proteomes" id="UP001498238"/>
    </source>
</evidence>
<organism evidence="2 3">
    <name type="scientific">Brevibacterium metallidurans</name>
    <dbReference type="NCBI Taxonomy" id="1482676"/>
    <lineage>
        <taxon>Bacteria</taxon>
        <taxon>Bacillati</taxon>
        <taxon>Actinomycetota</taxon>
        <taxon>Actinomycetes</taxon>
        <taxon>Micrococcales</taxon>
        <taxon>Brevibacteriaceae</taxon>
        <taxon>Brevibacterium</taxon>
    </lineage>
</organism>
<reference evidence="2 3" key="1">
    <citation type="submission" date="2024-01" db="EMBL/GenBank/DDBJ databases">
        <title>Characterization of antibiotic resistant novel bacterial strains and their environmental applications.</title>
        <authorList>
            <person name="Manzoor S."/>
            <person name="Abbas S."/>
            <person name="Arshad M."/>
            <person name="Ahmed I."/>
        </authorList>
    </citation>
    <scope>NUCLEOTIDE SEQUENCE [LARGE SCALE GENOMIC DNA]</scope>
    <source>
        <strain evidence="2 3">NCCP-602</strain>
    </source>
</reference>
<sequence length="94" mass="9978">MPPTVVDLVAEGKGGFVACGQRLSMHRLWAHESVPLWNPAMSVGQSRFLGWVSSSFIDVPVEIDAFAEVTADSRGGCPQGSAVECGSSGWGRTR</sequence>
<feature type="region of interest" description="Disordered" evidence="1">
    <location>
        <begin position="74"/>
        <end position="94"/>
    </location>
</feature>
<accession>A0ABN0SJK6</accession>
<dbReference type="Proteomes" id="UP001498238">
    <property type="component" value="Unassembled WGS sequence"/>
</dbReference>
<gene>
    <name evidence="2" type="ORF">NCCP602_03810</name>
</gene>
<evidence type="ECO:0000256" key="1">
    <source>
        <dbReference type="SAM" id="MobiDB-lite"/>
    </source>
</evidence>
<protein>
    <submittedName>
        <fullName evidence="2">Uncharacterized protein</fullName>
    </submittedName>
</protein>
<proteinExistence type="predicted"/>
<name>A0ABN0SJK6_9MICO</name>